<protein>
    <submittedName>
        <fullName evidence="2">Endonuclease YncB(Thermonuclease family)</fullName>
    </submittedName>
</protein>
<dbReference type="InterPro" id="IPR016071">
    <property type="entry name" value="Staphylococal_nuclease_OB-fold"/>
</dbReference>
<keyword evidence="2" id="KW-0378">Hydrolase</keyword>
<accession>A0A4R3JUU3</accession>
<dbReference type="PROSITE" id="PS50830">
    <property type="entry name" value="TNASE_3"/>
    <property type="match status" value="1"/>
</dbReference>
<dbReference type="SMART" id="SM00318">
    <property type="entry name" value="SNc"/>
    <property type="match status" value="1"/>
</dbReference>
<dbReference type="EMBL" id="SLZY01000009">
    <property type="protein sequence ID" value="TCS71542.1"/>
    <property type="molecule type" value="Genomic_DNA"/>
</dbReference>
<dbReference type="RefSeq" id="WP_126461171.1">
    <property type="nucleotide sequence ID" value="NZ_AP018721.1"/>
</dbReference>
<dbReference type="Pfam" id="PF00565">
    <property type="entry name" value="SNase"/>
    <property type="match status" value="1"/>
</dbReference>
<dbReference type="InterPro" id="IPR035437">
    <property type="entry name" value="SNase_OB-fold_sf"/>
</dbReference>
<dbReference type="OrthoDB" id="9805504at2"/>
<dbReference type="Gene3D" id="2.40.50.90">
    <property type="match status" value="1"/>
</dbReference>
<reference evidence="2 3" key="1">
    <citation type="submission" date="2019-03" db="EMBL/GenBank/DDBJ databases">
        <title>Genomic Encyclopedia of Type Strains, Phase IV (KMG-IV): sequencing the most valuable type-strain genomes for metagenomic binning, comparative biology and taxonomic classification.</title>
        <authorList>
            <person name="Goeker M."/>
        </authorList>
    </citation>
    <scope>NUCLEOTIDE SEQUENCE [LARGE SCALE GENOMIC DNA]</scope>
    <source>
        <strain evidence="2 3">DSM 103923</strain>
    </source>
</reference>
<sequence>MQPIMPANPFLASPLAGQPWRGFARPAGWLASALLAGLLALAVAPPAAADTVCGRVYTVLSGNRFYMSDAGGQAVPVRLAWTYAPEQPQNASPIAKFKLNQWIGGHDVCVDVVNRDPKGRLVGVVKLKGEDINLKLLSEGLAWHYVQYASRGQDRESFGRYSAAEDGARRQSKGRFCQAV</sequence>
<keyword evidence="2" id="KW-0255">Endonuclease</keyword>
<proteinExistence type="predicted"/>
<keyword evidence="3" id="KW-1185">Reference proteome</keyword>
<gene>
    <name evidence="2" type="ORF">EDC61_10988</name>
</gene>
<name>A0A4R3JUU3_9PROT</name>
<dbReference type="Proteomes" id="UP000295135">
    <property type="component" value="Unassembled WGS sequence"/>
</dbReference>
<dbReference type="GO" id="GO:0004519">
    <property type="term" value="F:endonuclease activity"/>
    <property type="evidence" value="ECO:0007669"/>
    <property type="project" value="UniProtKB-KW"/>
</dbReference>
<keyword evidence="2" id="KW-0540">Nuclease</keyword>
<feature type="domain" description="TNase-like" evidence="1">
    <location>
        <begin position="50"/>
        <end position="178"/>
    </location>
</feature>
<evidence type="ECO:0000259" key="1">
    <source>
        <dbReference type="PROSITE" id="PS50830"/>
    </source>
</evidence>
<dbReference type="SUPFAM" id="SSF50199">
    <property type="entry name" value="Staphylococcal nuclease"/>
    <property type="match status" value="1"/>
</dbReference>
<comment type="caution">
    <text evidence="2">The sequence shown here is derived from an EMBL/GenBank/DDBJ whole genome shotgun (WGS) entry which is preliminary data.</text>
</comment>
<evidence type="ECO:0000313" key="3">
    <source>
        <dbReference type="Proteomes" id="UP000295135"/>
    </source>
</evidence>
<organism evidence="2 3">
    <name type="scientific">Sulfuritortus calidifontis</name>
    <dbReference type="NCBI Taxonomy" id="1914471"/>
    <lineage>
        <taxon>Bacteria</taxon>
        <taxon>Pseudomonadati</taxon>
        <taxon>Pseudomonadota</taxon>
        <taxon>Betaproteobacteria</taxon>
        <taxon>Nitrosomonadales</taxon>
        <taxon>Thiobacillaceae</taxon>
        <taxon>Sulfuritortus</taxon>
    </lineage>
</organism>
<evidence type="ECO:0000313" key="2">
    <source>
        <dbReference type="EMBL" id="TCS71542.1"/>
    </source>
</evidence>
<dbReference type="AlphaFoldDB" id="A0A4R3JUU3"/>